<proteinExistence type="predicted"/>
<accession>A0A8D8VIZ8</accession>
<feature type="chain" id="PRO_5034115446" evidence="1">
    <location>
        <begin position="26"/>
        <end position="167"/>
    </location>
</feature>
<organism evidence="2">
    <name type="scientific">Cacopsylla melanoneura</name>
    <dbReference type="NCBI Taxonomy" id="428564"/>
    <lineage>
        <taxon>Eukaryota</taxon>
        <taxon>Metazoa</taxon>
        <taxon>Ecdysozoa</taxon>
        <taxon>Arthropoda</taxon>
        <taxon>Hexapoda</taxon>
        <taxon>Insecta</taxon>
        <taxon>Pterygota</taxon>
        <taxon>Neoptera</taxon>
        <taxon>Paraneoptera</taxon>
        <taxon>Hemiptera</taxon>
        <taxon>Sternorrhyncha</taxon>
        <taxon>Psylloidea</taxon>
        <taxon>Psyllidae</taxon>
        <taxon>Psyllinae</taxon>
        <taxon>Cacopsylla</taxon>
    </lineage>
</organism>
<dbReference type="EMBL" id="HBUF01367703">
    <property type="protein sequence ID" value="CAG6724456.1"/>
    <property type="molecule type" value="Transcribed_RNA"/>
</dbReference>
<evidence type="ECO:0000313" key="2">
    <source>
        <dbReference type="EMBL" id="CAG6724456.1"/>
    </source>
</evidence>
<protein>
    <submittedName>
        <fullName evidence="2">Uncharacterized protein</fullName>
    </submittedName>
</protein>
<sequence>MCIPFFHRILHGTFVLMLAYPPGRLWTQCTNRFHVIFNKKSQKPIFWKIGLTVMGSSLHQSKKKITKNFTFFICVYFSGENSMVILSTLKNNYYCPIVSITYWWYMSAALYKKSHGTTRKLKPSLRCVMYPIVLGQFFYIFTVKRTACCVCGNTYMYTVEYTVPTYS</sequence>
<name>A0A8D8VIZ8_9HEMI</name>
<feature type="signal peptide" evidence="1">
    <location>
        <begin position="1"/>
        <end position="25"/>
    </location>
</feature>
<dbReference type="AlphaFoldDB" id="A0A8D8VIZ8"/>
<evidence type="ECO:0000256" key="1">
    <source>
        <dbReference type="SAM" id="SignalP"/>
    </source>
</evidence>
<keyword evidence="1" id="KW-0732">Signal</keyword>
<reference evidence="2" key="1">
    <citation type="submission" date="2021-05" db="EMBL/GenBank/DDBJ databases">
        <authorList>
            <person name="Alioto T."/>
            <person name="Alioto T."/>
            <person name="Gomez Garrido J."/>
        </authorList>
    </citation>
    <scope>NUCLEOTIDE SEQUENCE</scope>
</reference>